<dbReference type="PANTHER" id="PTHR21113">
    <property type="entry name" value="AGAP001705-PA"/>
    <property type="match status" value="1"/>
</dbReference>
<feature type="region of interest" description="Disordered" evidence="1">
    <location>
        <begin position="217"/>
        <end position="283"/>
    </location>
</feature>
<feature type="chain" id="PRO_5041984615" description="Chitin-binding type-4 domain-containing protein" evidence="2">
    <location>
        <begin position="18"/>
        <end position="364"/>
    </location>
</feature>
<dbReference type="EMBL" id="JAODUO010001612">
    <property type="protein sequence ID" value="KAK2160963.1"/>
    <property type="molecule type" value="Genomic_DNA"/>
</dbReference>
<protein>
    <recommendedName>
        <fullName evidence="3">Chitin-binding type-4 domain-containing protein</fullName>
    </recommendedName>
</protein>
<dbReference type="Pfam" id="PF03067">
    <property type="entry name" value="LPMO_10"/>
    <property type="match status" value="1"/>
</dbReference>
<dbReference type="AlphaFoldDB" id="A0AAD9JYT2"/>
<keyword evidence="5" id="KW-1185">Reference proteome</keyword>
<gene>
    <name evidence="4" type="ORF">NP493_1613g00082</name>
</gene>
<evidence type="ECO:0000259" key="3">
    <source>
        <dbReference type="Pfam" id="PF03067"/>
    </source>
</evidence>
<sequence>MRLTSVPLVTLLLVVCAVEIRGHGRLRVPPSRTSMWRDGYNTPINYNDMELFCGGAYYQNELNGGKCGVCGDPWGKPDPQFEAGGKYANGIITRTYTEGQEVGVAIEVTVQHGGWFEFRICPNNDFRVPVTHECLNRNLLSLADGSGYRKYLHVNDPVGFYNVTLRLPTGLTCTQCVLQWKWHTGNSWGTDADGRSCLGCGPQEEFYGCSDVAVRPRDVAPDTPSPTPRSTPPVTTPPTAAPTARRETTTTTTTTTTPRPTPQPTTSAPAPAQSPAPTPASAECVPASGYVGNEKVARWCRANCPQNCPTYLCRCGPVVGTRRVCKTTNVGPWKNANLDSWCATKCATGDCPATHCMCVDVPAK</sequence>
<feature type="compositionally biased region" description="Low complexity" evidence="1">
    <location>
        <begin position="241"/>
        <end position="271"/>
    </location>
</feature>
<evidence type="ECO:0000313" key="5">
    <source>
        <dbReference type="Proteomes" id="UP001209878"/>
    </source>
</evidence>
<keyword evidence="2" id="KW-0732">Signal</keyword>
<feature type="domain" description="Chitin-binding type-4" evidence="3">
    <location>
        <begin position="23"/>
        <end position="212"/>
    </location>
</feature>
<proteinExistence type="predicted"/>
<dbReference type="InterPro" id="IPR004302">
    <property type="entry name" value="Cellulose/chitin-bd_N"/>
</dbReference>
<feature type="signal peptide" evidence="2">
    <location>
        <begin position="1"/>
        <end position="17"/>
    </location>
</feature>
<name>A0AAD9JYT2_RIDPI</name>
<feature type="compositionally biased region" description="Pro residues" evidence="1">
    <location>
        <begin position="223"/>
        <end position="240"/>
    </location>
</feature>
<dbReference type="Proteomes" id="UP001209878">
    <property type="component" value="Unassembled WGS sequence"/>
</dbReference>
<evidence type="ECO:0000256" key="1">
    <source>
        <dbReference type="SAM" id="MobiDB-lite"/>
    </source>
</evidence>
<organism evidence="4 5">
    <name type="scientific">Ridgeia piscesae</name>
    <name type="common">Tubeworm</name>
    <dbReference type="NCBI Taxonomy" id="27915"/>
    <lineage>
        <taxon>Eukaryota</taxon>
        <taxon>Metazoa</taxon>
        <taxon>Spiralia</taxon>
        <taxon>Lophotrochozoa</taxon>
        <taxon>Annelida</taxon>
        <taxon>Polychaeta</taxon>
        <taxon>Sedentaria</taxon>
        <taxon>Canalipalpata</taxon>
        <taxon>Sabellida</taxon>
        <taxon>Siboglinidae</taxon>
        <taxon>Ridgeia</taxon>
    </lineage>
</organism>
<evidence type="ECO:0000256" key="2">
    <source>
        <dbReference type="SAM" id="SignalP"/>
    </source>
</evidence>
<comment type="caution">
    <text evidence="4">The sequence shown here is derived from an EMBL/GenBank/DDBJ whole genome shotgun (WGS) entry which is preliminary data.</text>
</comment>
<evidence type="ECO:0000313" key="4">
    <source>
        <dbReference type="EMBL" id="KAK2160963.1"/>
    </source>
</evidence>
<dbReference type="PANTHER" id="PTHR21113:SF4">
    <property type="entry name" value="CHITIN-BINDING TYPE-4 DOMAIN-CONTAINING PROTEIN"/>
    <property type="match status" value="1"/>
</dbReference>
<reference evidence="4" key="1">
    <citation type="journal article" date="2023" name="Mol. Biol. Evol.">
        <title>Third-Generation Sequencing Reveals the Adaptive Role of the Epigenome in Three Deep-Sea Polychaetes.</title>
        <authorList>
            <person name="Perez M."/>
            <person name="Aroh O."/>
            <person name="Sun Y."/>
            <person name="Lan Y."/>
            <person name="Juniper S.K."/>
            <person name="Young C.R."/>
            <person name="Angers B."/>
            <person name="Qian P.Y."/>
        </authorList>
    </citation>
    <scope>NUCLEOTIDE SEQUENCE</scope>
    <source>
        <strain evidence="4">R07B-5</strain>
    </source>
</reference>
<accession>A0AAD9JYT2</accession>